<evidence type="ECO:0000256" key="4">
    <source>
        <dbReference type="ARBA" id="ARBA00023136"/>
    </source>
</evidence>
<dbReference type="SUPFAM" id="SSF103473">
    <property type="entry name" value="MFS general substrate transporter"/>
    <property type="match status" value="1"/>
</dbReference>
<keyword evidence="2 5" id="KW-0812">Transmembrane</keyword>
<dbReference type="Gene3D" id="1.20.1250.20">
    <property type="entry name" value="MFS general substrate transporter like domains"/>
    <property type="match status" value="1"/>
</dbReference>
<evidence type="ECO:0000256" key="2">
    <source>
        <dbReference type="ARBA" id="ARBA00022692"/>
    </source>
</evidence>
<dbReference type="PROSITE" id="PS00217">
    <property type="entry name" value="SUGAR_TRANSPORT_2"/>
    <property type="match status" value="1"/>
</dbReference>
<dbReference type="GO" id="GO:0046943">
    <property type="term" value="F:carboxylic acid transmembrane transporter activity"/>
    <property type="evidence" value="ECO:0007669"/>
    <property type="project" value="TreeGrafter"/>
</dbReference>
<feature type="transmembrane region" description="Helical" evidence="5">
    <location>
        <begin position="323"/>
        <end position="341"/>
    </location>
</feature>
<feature type="transmembrane region" description="Helical" evidence="5">
    <location>
        <begin position="117"/>
        <end position="138"/>
    </location>
</feature>
<feature type="transmembrane region" description="Helical" evidence="5">
    <location>
        <begin position="347"/>
        <end position="371"/>
    </location>
</feature>
<feature type="transmembrane region" description="Helical" evidence="5">
    <location>
        <begin position="293"/>
        <end position="316"/>
    </location>
</feature>
<dbReference type="CDD" id="cd17365">
    <property type="entry name" value="MFS_PcaK_like"/>
    <property type="match status" value="1"/>
</dbReference>
<dbReference type="GO" id="GO:0005886">
    <property type="term" value="C:plasma membrane"/>
    <property type="evidence" value="ECO:0007669"/>
    <property type="project" value="TreeGrafter"/>
</dbReference>
<keyword evidence="4 5" id="KW-0472">Membrane</keyword>
<dbReference type="RefSeq" id="WP_085489813.1">
    <property type="nucleotide sequence ID" value="NZ_FXAT01000021.1"/>
</dbReference>
<dbReference type="EMBL" id="FXAT01000021">
    <property type="protein sequence ID" value="SMG61358.1"/>
    <property type="molecule type" value="Genomic_DNA"/>
</dbReference>
<evidence type="ECO:0000256" key="3">
    <source>
        <dbReference type="ARBA" id="ARBA00022989"/>
    </source>
</evidence>
<dbReference type="InterPro" id="IPR005829">
    <property type="entry name" value="Sugar_transporter_CS"/>
</dbReference>
<accession>A0A1X7M589</accession>
<evidence type="ECO:0000313" key="7">
    <source>
        <dbReference type="EMBL" id="SMG61358.1"/>
    </source>
</evidence>
<organism evidence="7 8">
    <name type="scientific">Paraburkholderia susongensis</name>
    <dbReference type="NCBI Taxonomy" id="1515439"/>
    <lineage>
        <taxon>Bacteria</taxon>
        <taxon>Pseudomonadati</taxon>
        <taxon>Pseudomonadota</taxon>
        <taxon>Betaproteobacteria</taxon>
        <taxon>Burkholderiales</taxon>
        <taxon>Burkholderiaceae</taxon>
        <taxon>Paraburkholderia</taxon>
    </lineage>
</organism>
<reference evidence="8" key="1">
    <citation type="submission" date="2017-04" db="EMBL/GenBank/DDBJ databases">
        <authorList>
            <person name="Varghese N."/>
            <person name="Submissions S."/>
        </authorList>
    </citation>
    <scope>NUCLEOTIDE SEQUENCE [LARGE SCALE GENOMIC DNA]</scope>
    <source>
        <strain evidence="8">LMG 29540</strain>
    </source>
</reference>
<evidence type="ECO:0000256" key="1">
    <source>
        <dbReference type="ARBA" id="ARBA00004141"/>
    </source>
</evidence>
<evidence type="ECO:0000256" key="5">
    <source>
        <dbReference type="SAM" id="Phobius"/>
    </source>
</evidence>
<dbReference type="InterPro" id="IPR036259">
    <property type="entry name" value="MFS_trans_sf"/>
</dbReference>
<feature type="transmembrane region" description="Helical" evidence="5">
    <location>
        <begin position="391"/>
        <end position="410"/>
    </location>
</feature>
<gene>
    <name evidence="7" type="ORF">SAMN06265784_12116</name>
</gene>
<dbReference type="PROSITE" id="PS00216">
    <property type="entry name" value="SUGAR_TRANSPORT_1"/>
    <property type="match status" value="1"/>
</dbReference>
<dbReference type="AlphaFoldDB" id="A0A1X7M589"/>
<feature type="transmembrane region" description="Helical" evidence="5">
    <location>
        <begin position="21"/>
        <end position="49"/>
    </location>
</feature>
<sequence>MPGAARPINVREFIDERAVSPFQWLVGFLTFVMISLDGWDTVIIGFVVPELIKEWGVTKQALAPVLSAALFGLAVGAFVGGPVADRFGRKRVLVASVLVIGLGTLATAHAPSLEIMLPIRFITGLGLGAVMPNVVTLWSEYVPERRRSFLVTVVYSGFTVGAALCGFIAAWIIPSYGWRTMLTVGGALAVLCVPVMMLWLPESVAFLTVQNKRPDLIGKILSAIGRTRLPADAQFFLPAQPKVKGGAIGTILSRRYVAGTVLIWLCYFVGLFVLYLLYSWLPTMAKEAGYTSAQGAVMVGFLNWGGTLGSIAIGWLMDRFNRYLTVAVSFCMAAVSLWAVHSVESTFWALQVLAFAWGWFIPGTNTGMNALTARFYPTVARSTGLSWMHAFGRFGAIGSAFAGAAILSAGLGLSQILPIMAVAPLTGAVAVLIIAGLVRRWAIADESATKTEPSTTEVSSNA</sequence>
<dbReference type="PANTHER" id="PTHR23508">
    <property type="entry name" value="CARBOXYLIC ACID TRANSPORTER PROTEIN HOMOLOG"/>
    <property type="match status" value="1"/>
</dbReference>
<feature type="transmembrane region" description="Helical" evidence="5">
    <location>
        <begin position="61"/>
        <end position="80"/>
    </location>
</feature>
<comment type="subcellular location">
    <subcellularLocation>
        <location evidence="1">Membrane</location>
        <topology evidence="1">Multi-pass membrane protein</topology>
    </subcellularLocation>
</comment>
<dbReference type="OrthoDB" id="7066727at2"/>
<feature type="transmembrane region" description="Helical" evidence="5">
    <location>
        <begin position="185"/>
        <end position="209"/>
    </location>
</feature>
<dbReference type="InterPro" id="IPR011701">
    <property type="entry name" value="MFS"/>
</dbReference>
<evidence type="ECO:0000259" key="6">
    <source>
        <dbReference type="PROSITE" id="PS50850"/>
    </source>
</evidence>
<protein>
    <submittedName>
        <fullName evidence="7">MFS transporter, AAHS family, 4-hydroxybenzoate transporter</fullName>
    </submittedName>
</protein>
<evidence type="ECO:0000313" key="8">
    <source>
        <dbReference type="Proteomes" id="UP000193228"/>
    </source>
</evidence>
<dbReference type="PANTHER" id="PTHR23508:SF10">
    <property type="entry name" value="CARBOXYLIC ACID TRANSPORTER PROTEIN HOMOLOG"/>
    <property type="match status" value="1"/>
</dbReference>
<keyword evidence="3 5" id="KW-1133">Transmembrane helix</keyword>
<feature type="transmembrane region" description="Helical" evidence="5">
    <location>
        <begin position="261"/>
        <end position="281"/>
    </location>
</feature>
<keyword evidence="8" id="KW-1185">Reference proteome</keyword>
<proteinExistence type="predicted"/>
<feature type="domain" description="Major facilitator superfamily (MFS) profile" evidence="6">
    <location>
        <begin position="26"/>
        <end position="439"/>
    </location>
</feature>
<name>A0A1X7M589_9BURK</name>
<dbReference type="InterPro" id="IPR020846">
    <property type="entry name" value="MFS_dom"/>
</dbReference>
<dbReference type="Proteomes" id="UP000193228">
    <property type="component" value="Unassembled WGS sequence"/>
</dbReference>
<dbReference type="Pfam" id="PF07690">
    <property type="entry name" value="MFS_1"/>
    <property type="match status" value="1"/>
</dbReference>
<feature type="transmembrane region" description="Helical" evidence="5">
    <location>
        <begin position="150"/>
        <end position="173"/>
    </location>
</feature>
<feature type="transmembrane region" description="Helical" evidence="5">
    <location>
        <begin position="92"/>
        <end position="111"/>
    </location>
</feature>
<feature type="transmembrane region" description="Helical" evidence="5">
    <location>
        <begin position="416"/>
        <end position="438"/>
    </location>
</feature>
<dbReference type="PROSITE" id="PS50850">
    <property type="entry name" value="MFS"/>
    <property type="match status" value="1"/>
</dbReference>